<feature type="region of interest" description="Disordered" evidence="1">
    <location>
        <begin position="200"/>
        <end position="224"/>
    </location>
</feature>
<dbReference type="Proteomes" id="UP000249061">
    <property type="component" value="Unassembled WGS sequence"/>
</dbReference>
<evidence type="ECO:0008006" key="5">
    <source>
        <dbReference type="Google" id="ProtNLM"/>
    </source>
</evidence>
<dbReference type="AlphaFoldDB" id="A0A2W5UL99"/>
<comment type="caution">
    <text evidence="3">The sequence shown here is derived from an EMBL/GenBank/DDBJ whole genome shotgun (WGS) entry which is preliminary data.</text>
</comment>
<protein>
    <recommendedName>
        <fullName evidence="5">Lipoprotein</fullName>
    </recommendedName>
</protein>
<evidence type="ECO:0000256" key="2">
    <source>
        <dbReference type="SAM" id="SignalP"/>
    </source>
</evidence>
<name>A0A2W5UL99_9BACT</name>
<organism evidence="3 4">
    <name type="scientific">Archangium gephyra</name>
    <dbReference type="NCBI Taxonomy" id="48"/>
    <lineage>
        <taxon>Bacteria</taxon>
        <taxon>Pseudomonadati</taxon>
        <taxon>Myxococcota</taxon>
        <taxon>Myxococcia</taxon>
        <taxon>Myxococcales</taxon>
        <taxon>Cystobacterineae</taxon>
        <taxon>Archangiaceae</taxon>
        <taxon>Archangium</taxon>
    </lineage>
</organism>
<feature type="signal peptide" evidence="2">
    <location>
        <begin position="1"/>
        <end position="20"/>
    </location>
</feature>
<feature type="chain" id="PRO_5015855327" description="Lipoprotein" evidence="2">
    <location>
        <begin position="21"/>
        <end position="476"/>
    </location>
</feature>
<dbReference type="Pfam" id="PF11617">
    <property type="entry name" value="Cu-binding_MopE"/>
    <property type="match status" value="3"/>
</dbReference>
<sequence length="476" mass="49846">MRAWLCAVALLLTGCLSGWKSDGPWACEAGNVCPDGFTCDDGVCCKPGGTPACPTLPFENTCPERREAKLYFSDADGDGVGWSESGRPFCRAPQQGGWVELGGDCNDADATVGPRANERCNAQDDDCDGVIDNGLVNLRWFRDADGDGFGGNCATCALDACVQPEGYVARAGDCDDGNADKHPGALELCNNEDDNCNNQVDEAPYRDVENPSDPDTTPRPCNTGRPGECAAGGMQCVYSAALRHFEPTCVPRNPPRTDICGDGLDNDCDGQADQPPGCGGPRELWSSPGVVIGAFVQRDAGLTLKPTPTCGDAQKTESMAWLRPTWVGTGVGEHVLFAEAALPWDLSTAGSLRIEVNTRAVGGANPADGGVAPLWNDDGSTHEAGPRAPSLVIQLCGGDGSSVRRYVPTAATRLASGQMSLVLPLGTAAGWTTETQGAFSLSSVKRVELLVSPRNFVDVTFTNRFAADGGGLGFFP</sequence>
<evidence type="ECO:0000313" key="3">
    <source>
        <dbReference type="EMBL" id="PZR04014.1"/>
    </source>
</evidence>
<reference evidence="3 4" key="1">
    <citation type="submission" date="2017-08" db="EMBL/GenBank/DDBJ databases">
        <title>Infants hospitalized years apart are colonized by the same room-sourced microbial strains.</title>
        <authorList>
            <person name="Brooks B."/>
            <person name="Olm M.R."/>
            <person name="Firek B.A."/>
            <person name="Baker R."/>
            <person name="Thomas B.C."/>
            <person name="Morowitz M.J."/>
            <person name="Banfield J.F."/>
        </authorList>
    </citation>
    <scope>NUCLEOTIDE SEQUENCE [LARGE SCALE GENOMIC DNA]</scope>
    <source>
        <strain evidence="3">S2_003_000_R2_14</strain>
    </source>
</reference>
<accession>A0A2W5UL99</accession>
<keyword evidence="2" id="KW-0732">Signal</keyword>
<gene>
    <name evidence="3" type="ORF">DI536_35000</name>
</gene>
<proteinExistence type="predicted"/>
<dbReference type="InterPro" id="IPR021655">
    <property type="entry name" value="Put_metal-bd"/>
</dbReference>
<evidence type="ECO:0000256" key="1">
    <source>
        <dbReference type="SAM" id="MobiDB-lite"/>
    </source>
</evidence>
<evidence type="ECO:0000313" key="4">
    <source>
        <dbReference type="Proteomes" id="UP000249061"/>
    </source>
</evidence>
<dbReference type="EMBL" id="QFQP01000066">
    <property type="protein sequence ID" value="PZR04014.1"/>
    <property type="molecule type" value="Genomic_DNA"/>
</dbReference>
<dbReference type="PROSITE" id="PS51257">
    <property type="entry name" value="PROKAR_LIPOPROTEIN"/>
    <property type="match status" value="1"/>
</dbReference>